<dbReference type="Proteomes" id="UP000742024">
    <property type="component" value="Unassembled WGS sequence"/>
</dbReference>
<sequence>MTGCRRYGADTPARQAHVAASVTTRSAKSPKRSQNRSSMVAAVEARESALKLQASRLQRHMDPETPAKLVKAEGSDYQKRYNAAARRWISTIVALPVFIVLSYHLYNRPTGPSDISEWSLPKNPAATLTGNTGKIDRKRSVA</sequence>
<evidence type="ECO:0000313" key="3">
    <source>
        <dbReference type="EMBL" id="KAG5957164.1"/>
    </source>
</evidence>
<accession>A0ABQ7PBG1</accession>
<dbReference type="EMBL" id="SRPR01000178">
    <property type="protein sequence ID" value="KAG5957164.1"/>
    <property type="molecule type" value="Genomic_DNA"/>
</dbReference>
<gene>
    <name evidence="3" type="ORF">E4U57_001951</name>
</gene>
<evidence type="ECO:0008006" key="5">
    <source>
        <dbReference type="Google" id="ProtNLM"/>
    </source>
</evidence>
<keyword evidence="4" id="KW-1185">Reference proteome</keyword>
<feature type="region of interest" description="Disordered" evidence="1">
    <location>
        <begin position="1"/>
        <end position="76"/>
    </location>
</feature>
<protein>
    <recommendedName>
        <fullName evidence="5">Transmembrane protein</fullName>
    </recommendedName>
</protein>
<evidence type="ECO:0000256" key="1">
    <source>
        <dbReference type="SAM" id="MobiDB-lite"/>
    </source>
</evidence>
<proteinExistence type="predicted"/>
<name>A0ABQ7PBG1_9HYPO</name>
<evidence type="ECO:0000256" key="2">
    <source>
        <dbReference type="SAM" id="Phobius"/>
    </source>
</evidence>
<organism evidence="3 4">
    <name type="scientific">Claviceps arundinis</name>
    <dbReference type="NCBI Taxonomy" id="1623583"/>
    <lineage>
        <taxon>Eukaryota</taxon>
        <taxon>Fungi</taxon>
        <taxon>Dikarya</taxon>
        <taxon>Ascomycota</taxon>
        <taxon>Pezizomycotina</taxon>
        <taxon>Sordariomycetes</taxon>
        <taxon>Hypocreomycetidae</taxon>
        <taxon>Hypocreales</taxon>
        <taxon>Clavicipitaceae</taxon>
        <taxon>Claviceps</taxon>
    </lineage>
</organism>
<keyword evidence="2" id="KW-0812">Transmembrane</keyword>
<feature type="compositionally biased region" description="Basic and acidic residues" evidence="1">
    <location>
        <begin position="59"/>
        <end position="76"/>
    </location>
</feature>
<feature type="region of interest" description="Disordered" evidence="1">
    <location>
        <begin position="122"/>
        <end position="142"/>
    </location>
</feature>
<evidence type="ECO:0000313" key="4">
    <source>
        <dbReference type="Proteomes" id="UP000742024"/>
    </source>
</evidence>
<feature type="transmembrane region" description="Helical" evidence="2">
    <location>
        <begin position="88"/>
        <end position="106"/>
    </location>
</feature>
<keyword evidence="2" id="KW-0472">Membrane</keyword>
<reference evidence="3 4" key="1">
    <citation type="journal article" date="2020" name="bioRxiv">
        <title>Whole genome comparisons of ergot fungi reveals the divergence and evolution of species within the genus Claviceps are the result of varying mechanisms driving genome evolution and host range expansion.</title>
        <authorList>
            <person name="Wyka S.A."/>
            <person name="Mondo S.J."/>
            <person name="Liu M."/>
            <person name="Dettman J."/>
            <person name="Nalam V."/>
            <person name="Broders K.D."/>
        </authorList>
    </citation>
    <scope>NUCLEOTIDE SEQUENCE [LARGE SCALE GENOMIC DNA]</scope>
    <source>
        <strain evidence="3 4">LM583</strain>
    </source>
</reference>
<comment type="caution">
    <text evidence="3">The sequence shown here is derived from an EMBL/GenBank/DDBJ whole genome shotgun (WGS) entry which is preliminary data.</text>
</comment>
<keyword evidence="2" id="KW-1133">Transmembrane helix</keyword>